<protein>
    <submittedName>
        <fullName evidence="2">Uncharacterized protein</fullName>
    </submittedName>
</protein>
<reference evidence="2" key="2">
    <citation type="submission" date="2023-04" db="EMBL/GenBank/DDBJ databases">
        <authorList>
            <person name="Bruccoleri R.E."/>
            <person name="Oakeley E.J."/>
            <person name="Faust A.-M."/>
            <person name="Dessus-Babus S."/>
            <person name="Altorfer M."/>
            <person name="Burckhardt D."/>
            <person name="Oertli M."/>
            <person name="Naumann U."/>
            <person name="Petersen F."/>
            <person name="Wong J."/>
        </authorList>
    </citation>
    <scope>NUCLEOTIDE SEQUENCE</scope>
    <source>
        <strain evidence="2">GSM-AAB239-AS_SAM_17_03QT</strain>
        <tissue evidence="2">Leaf</tissue>
    </source>
</reference>
<evidence type="ECO:0000313" key="2">
    <source>
        <dbReference type="EMBL" id="KAJ6839285.1"/>
    </source>
</evidence>
<feature type="region of interest" description="Disordered" evidence="1">
    <location>
        <begin position="37"/>
        <end position="58"/>
    </location>
</feature>
<gene>
    <name evidence="2" type="ORF">M6B38_316925</name>
</gene>
<reference evidence="2" key="1">
    <citation type="journal article" date="2023" name="GigaByte">
        <title>Genome assembly of the bearded iris, Iris pallida Lam.</title>
        <authorList>
            <person name="Bruccoleri R.E."/>
            <person name="Oakeley E.J."/>
            <person name="Faust A.M.E."/>
            <person name="Altorfer M."/>
            <person name="Dessus-Babus S."/>
            <person name="Burckhardt D."/>
            <person name="Oertli M."/>
            <person name="Naumann U."/>
            <person name="Petersen F."/>
            <person name="Wong J."/>
        </authorList>
    </citation>
    <scope>NUCLEOTIDE SEQUENCE</scope>
    <source>
        <strain evidence="2">GSM-AAB239-AS_SAM_17_03QT</strain>
    </source>
</reference>
<dbReference type="EMBL" id="JANAVB010010173">
    <property type="protein sequence ID" value="KAJ6839285.1"/>
    <property type="molecule type" value="Genomic_DNA"/>
</dbReference>
<evidence type="ECO:0000256" key="1">
    <source>
        <dbReference type="SAM" id="MobiDB-lite"/>
    </source>
</evidence>
<dbReference type="Proteomes" id="UP001140949">
    <property type="component" value="Unassembled WGS sequence"/>
</dbReference>
<name>A0AAX6HFT9_IRIPA</name>
<keyword evidence="3" id="KW-1185">Reference proteome</keyword>
<accession>A0AAX6HFT9</accession>
<dbReference type="AlphaFoldDB" id="A0AAX6HFT9"/>
<sequence length="93" mass="10906">MEFSRQLIAWTSRYTNLYKPLFLYLPLHHQLFPHSPRLCSSSSSLNRDRPWDNSSSTKNSIAWQCDLNINKFLPTSGRADRPSWRIIPTSIQI</sequence>
<evidence type="ECO:0000313" key="3">
    <source>
        <dbReference type="Proteomes" id="UP001140949"/>
    </source>
</evidence>
<proteinExistence type="predicted"/>
<comment type="caution">
    <text evidence="2">The sequence shown here is derived from an EMBL/GenBank/DDBJ whole genome shotgun (WGS) entry which is preliminary data.</text>
</comment>
<organism evidence="2 3">
    <name type="scientific">Iris pallida</name>
    <name type="common">Sweet iris</name>
    <dbReference type="NCBI Taxonomy" id="29817"/>
    <lineage>
        <taxon>Eukaryota</taxon>
        <taxon>Viridiplantae</taxon>
        <taxon>Streptophyta</taxon>
        <taxon>Embryophyta</taxon>
        <taxon>Tracheophyta</taxon>
        <taxon>Spermatophyta</taxon>
        <taxon>Magnoliopsida</taxon>
        <taxon>Liliopsida</taxon>
        <taxon>Asparagales</taxon>
        <taxon>Iridaceae</taxon>
        <taxon>Iridoideae</taxon>
        <taxon>Irideae</taxon>
        <taxon>Iris</taxon>
    </lineage>
</organism>